<organism evidence="2 3">
    <name type="scientific">Allofournierella massiliensis</name>
    <dbReference type="NCBI Taxonomy" id="1650663"/>
    <lineage>
        <taxon>Bacteria</taxon>
        <taxon>Bacillati</taxon>
        <taxon>Bacillota</taxon>
        <taxon>Clostridia</taxon>
        <taxon>Eubacteriales</taxon>
        <taxon>Oscillospiraceae</taxon>
        <taxon>Allofournierella</taxon>
    </lineage>
</organism>
<feature type="region of interest" description="Disordered" evidence="1">
    <location>
        <begin position="20"/>
        <end position="40"/>
    </location>
</feature>
<evidence type="ECO:0000313" key="3">
    <source>
        <dbReference type="Proteomes" id="UP000295184"/>
    </source>
</evidence>
<dbReference type="EMBL" id="SLUM01000034">
    <property type="protein sequence ID" value="TCL53427.1"/>
    <property type="molecule type" value="Genomic_DNA"/>
</dbReference>
<feature type="region of interest" description="Disordered" evidence="1">
    <location>
        <begin position="144"/>
        <end position="164"/>
    </location>
</feature>
<accession>A0A4R1QJW7</accession>
<evidence type="ECO:0000313" key="2">
    <source>
        <dbReference type="EMBL" id="TCL53427.1"/>
    </source>
</evidence>
<comment type="caution">
    <text evidence="2">The sequence shown here is derived from an EMBL/GenBank/DDBJ whole genome shotgun (WGS) entry which is preliminary data.</text>
</comment>
<feature type="compositionally biased region" description="Basic and acidic residues" evidence="1">
    <location>
        <begin position="28"/>
        <end position="40"/>
    </location>
</feature>
<dbReference type="RefSeq" id="WP_058963322.1">
    <property type="nucleotide sequence ID" value="NZ_CABKVM010000014.1"/>
</dbReference>
<name>A0A4R1QJW7_9FIRM</name>
<reference evidence="2 3" key="1">
    <citation type="submission" date="2019-03" db="EMBL/GenBank/DDBJ databases">
        <title>Genomic Encyclopedia of Type Strains, Phase IV (KMG-IV): sequencing the most valuable type-strain genomes for metagenomic binning, comparative biology and taxonomic classification.</title>
        <authorList>
            <person name="Goeker M."/>
        </authorList>
    </citation>
    <scope>NUCLEOTIDE SEQUENCE [LARGE SCALE GENOMIC DNA]</scope>
    <source>
        <strain evidence="2 3">DSM 100451</strain>
    </source>
</reference>
<dbReference type="AlphaFoldDB" id="A0A4R1QJW7"/>
<protein>
    <submittedName>
        <fullName evidence="2">Uncharacterized protein</fullName>
    </submittedName>
</protein>
<gene>
    <name evidence="2" type="ORF">EDD77_1342</name>
</gene>
<dbReference type="Pfam" id="PF19553">
    <property type="entry name" value="DUF6076"/>
    <property type="match status" value="1"/>
</dbReference>
<proteinExistence type="predicted"/>
<evidence type="ECO:0000256" key="1">
    <source>
        <dbReference type="SAM" id="MobiDB-lite"/>
    </source>
</evidence>
<dbReference type="Proteomes" id="UP000295184">
    <property type="component" value="Unassembled WGS sequence"/>
</dbReference>
<dbReference type="OrthoDB" id="1834954at2"/>
<dbReference type="STRING" id="1650663.GCA_001486665_00818"/>
<dbReference type="InterPro" id="IPR045722">
    <property type="entry name" value="DUF6076"/>
</dbReference>
<sequence>MSTSFVFRFQEKQLCLPTLIHRNPPPEQTKKEPRRSGERRSVIEAMNQIQQSMKDPEYVEHNQARIWIEESCALGDLVFAGLDMPWQEFYQKAQSLLQQFSGCAISVNAELLEQTDWRNYQPPEPAEPAAAETKKRRSFFSRFSKAPEEARSVEPQPEPKQPGRSIRQALEHPEQALYYQLARLYQEIQTALGDYPAMQTLLERYCTQAASDVYHQMLKRLGFHNLTPEELGLVMANGFGRILHQEIQLCYALEQSSECVERYLTCWPRPDATMVSYADMDDRELSAAAYTSLSLLAGQLKQLASFQPSLASLVEYTLAAADADPEKPADYRYGDALITNHRAAVEGNRLYEKLHMRMLGRLSMPKEDPKARKHPDIASRSYLVADCLTSVVMAEFVQMCAQHQTVRPCQRCGKLFVPFSGTAKYCSRTAPNQGKCTCKKAASDEAAEQSQRENPALKLYTKIGNRLNTGLSRVEGLTAERRSKVMKCWRAEVKPLVQQFSAEGEDFDAAAFEQLLTDHFDDVWTQKKTEWAKKKRGKQTD</sequence>